<accession>A0A0A9BN20</accession>
<reference evidence="1" key="1">
    <citation type="submission" date="2014-09" db="EMBL/GenBank/DDBJ databases">
        <authorList>
            <person name="Magalhaes I.L.F."/>
            <person name="Oliveira U."/>
            <person name="Santos F.R."/>
            <person name="Vidigal T.H.D.A."/>
            <person name="Brescovit A.D."/>
            <person name="Santos A.J."/>
        </authorList>
    </citation>
    <scope>NUCLEOTIDE SEQUENCE</scope>
    <source>
        <tissue evidence="1">Shoot tissue taken approximately 20 cm above the soil surface</tissue>
    </source>
</reference>
<reference evidence="1" key="2">
    <citation type="journal article" date="2015" name="Data Brief">
        <title>Shoot transcriptome of the giant reed, Arundo donax.</title>
        <authorList>
            <person name="Barrero R.A."/>
            <person name="Guerrero F.D."/>
            <person name="Moolhuijzen P."/>
            <person name="Goolsby J.A."/>
            <person name="Tidwell J."/>
            <person name="Bellgard S.E."/>
            <person name="Bellgard M.I."/>
        </authorList>
    </citation>
    <scope>NUCLEOTIDE SEQUENCE</scope>
    <source>
        <tissue evidence="1">Shoot tissue taken approximately 20 cm above the soil surface</tissue>
    </source>
</reference>
<evidence type="ECO:0000313" key="1">
    <source>
        <dbReference type="EMBL" id="JAD65379.1"/>
    </source>
</evidence>
<sequence length="23" mass="2645">MTQNDKCSIDTVDNAQFRSRVIC</sequence>
<dbReference type="EMBL" id="GBRH01232516">
    <property type="protein sequence ID" value="JAD65379.1"/>
    <property type="molecule type" value="Transcribed_RNA"/>
</dbReference>
<protein>
    <submittedName>
        <fullName evidence="1">Uncharacterized protein</fullName>
    </submittedName>
</protein>
<name>A0A0A9BN20_ARUDO</name>
<proteinExistence type="predicted"/>
<organism evidence="1">
    <name type="scientific">Arundo donax</name>
    <name type="common">Giant reed</name>
    <name type="synonym">Donax arundinaceus</name>
    <dbReference type="NCBI Taxonomy" id="35708"/>
    <lineage>
        <taxon>Eukaryota</taxon>
        <taxon>Viridiplantae</taxon>
        <taxon>Streptophyta</taxon>
        <taxon>Embryophyta</taxon>
        <taxon>Tracheophyta</taxon>
        <taxon>Spermatophyta</taxon>
        <taxon>Magnoliopsida</taxon>
        <taxon>Liliopsida</taxon>
        <taxon>Poales</taxon>
        <taxon>Poaceae</taxon>
        <taxon>PACMAD clade</taxon>
        <taxon>Arundinoideae</taxon>
        <taxon>Arundineae</taxon>
        <taxon>Arundo</taxon>
    </lineage>
</organism>
<dbReference type="AlphaFoldDB" id="A0A0A9BN20"/>